<keyword evidence="1" id="KW-1133">Transmembrane helix</keyword>
<organism evidence="2 3">
    <name type="scientific">Piscibacillus salipiscarius</name>
    <dbReference type="NCBI Taxonomy" id="299480"/>
    <lineage>
        <taxon>Bacteria</taxon>
        <taxon>Bacillati</taxon>
        <taxon>Bacillota</taxon>
        <taxon>Bacilli</taxon>
        <taxon>Bacillales</taxon>
        <taxon>Bacillaceae</taxon>
        <taxon>Piscibacillus</taxon>
    </lineage>
</organism>
<dbReference type="EMBL" id="JBHUMZ010000011">
    <property type="protein sequence ID" value="MFD2637991.1"/>
    <property type="molecule type" value="Genomic_DNA"/>
</dbReference>
<keyword evidence="1" id="KW-0472">Membrane</keyword>
<dbReference type="InterPro" id="IPR003425">
    <property type="entry name" value="CCB3/YggT"/>
</dbReference>
<reference evidence="3" key="1">
    <citation type="journal article" date="2019" name="Int. J. Syst. Evol. Microbiol.">
        <title>The Global Catalogue of Microorganisms (GCM) 10K type strain sequencing project: providing services to taxonomists for standard genome sequencing and annotation.</title>
        <authorList>
            <consortium name="The Broad Institute Genomics Platform"/>
            <consortium name="The Broad Institute Genome Sequencing Center for Infectious Disease"/>
            <person name="Wu L."/>
            <person name="Ma J."/>
        </authorList>
    </citation>
    <scope>NUCLEOTIDE SEQUENCE [LARGE SCALE GENOMIC DNA]</scope>
    <source>
        <strain evidence="3">TISTR 1571</strain>
    </source>
</reference>
<comment type="caution">
    <text evidence="2">The sequence shown here is derived from an EMBL/GenBank/DDBJ whole genome shotgun (WGS) entry which is preliminary data.</text>
</comment>
<evidence type="ECO:0000256" key="1">
    <source>
        <dbReference type="SAM" id="Phobius"/>
    </source>
</evidence>
<feature type="transmembrane region" description="Helical" evidence="1">
    <location>
        <begin position="74"/>
        <end position="97"/>
    </location>
</feature>
<sequence length="105" mass="11988">MIQVKGIRFINYLINLVIGLVQLILGLRIILKLFGASVSAPFVEWTYNTSEPLLHPFEGIFPTKVLDGTFVVEFSAIFAFLIYTIIGYFLTSLILGFDRKWNSQR</sequence>
<keyword evidence="1" id="KW-0812">Transmembrane</keyword>
<dbReference type="Pfam" id="PF02325">
    <property type="entry name" value="CCB3_YggT"/>
    <property type="match status" value="1"/>
</dbReference>
<dbReference type="Proteomes" id="UP001597452">
    <property type="component" value="Unassembled WGS sequence"/>
</dbReference>
<accession>A0ABW5Q8G8</accession>
<name>A0ABW5Q8G8_9BACI</name>
<evidence type="ECO:0000313" key="2">
    <source>
        <dbReference type="EMBL" id="MFD2637991.1"/>
    </source>
</evidence>
<feature type="transmembrane region" description="Helical" evidence="1">
    <location>
        <begin position="12"/>
        <end position="31"/>
    </location>
</feature>
<dbReference type="RefSeq" id="WP_279401289.1">
    <property type="nucleotide sequence ID" value="NZ_JBHUMZ010000011.1"/>
</dbReference>
<proteinExistence type="predicted"/>
<gene>
    <name evidence="2" type="ORF">ACFSW4_03740</name>
</gene>
<keyword evidence="3" id="KW-1185">Reference proteome</keyword>
<protein>
    <submittedName>
        <fullName evidence="2">YggT family protein</fullName>
    </submittedName>
</protein>
<evidence type="ECO:0000313" key="3">
    <source>
        <dbReference type="Proteomes" id="UP001597452"/>
    </source>
</evidence>